<keyword evidence="6 14" id="KW-0812">Transmembrane</keyword>
<keyword evidence="13 14" id="KW-0998">Cell outer membrane</keyword>
<evidence type="ECO:0000256" key="2">
    <source>
        <dbReference type="ARBA" id="ARBA00009810"/>
    </source>
</evidence>
<dbReference type="Pfam" id="PF13715">
    <property type="entry name" value="CarbopepD_reg_2"/>
    <property type="match status" value="1"/>
</dbReference>
<dbReference type="GO" id="GO:0015891">
    <property type="term" value="P:siderophore transport"/>
    <property type="evidence" value="ECO:0007669"/>
    <property type="project" value="InterPro"/>
</dbReference>
<dbReference type="CDD" id="cd01347">
    <property type="entry name" value="ligand_gated_channel"/>
    <property type="match status" value="1"/>
</dbReference>
<evidence type="ECO:0000256" key="12">
    <source>
        <dbReference type="ARBA" id="ARBA00023170"/>
    </source>
</evidence>
<evidence type="ECO:0000259" key="18">
    <source>
        <dbReference type="Pfam" id="PF07715"/>
    </source>
</evidence>
<dbReference type="Proteomes" id="UP000428260">
    <property type="component" value="Chromosome"/>
</dbReference>
<dbReference type="EMBL" id="CP046401">
    <property type="protein sequence ID" value="QGY44277.1"/>
    <property type="molecule type" value="Genomic_DNA"/>
</dbReference>
<dbReference type="NCBIfam" id="TIGR01783">
    <property type="entry name" value="TonB-siderophor"/>
    <property type="match status" value="1"/>
</dbReference>
<evidence type="ECO:0000256" key="6">
    <source>
        <dbReference type="ARBA" id="ARBA00022692"/>
    </source>
</evidence>
<evidence type="ECO:0000256" key="9">
    <source>
        <dbReference type="ARBA" id="ARBA00023065"/>
    </source>
</evidence>
<keyword evidence="7 16" id="KW-0732">Signal</keyword>
<accession>A0A6I6JW09</accession>
<dbReference type="InterPro" id="IPR037066">
    <property type="entry name" value="Plug_dom_sf"/>
</dbReference>
<dbReference type="GO" id="GO:0038023">
    <property type="term" value="F:signaling receptor activity"/>
    <property type="evidence" value="ECO:0007669"/>
    <property type="project" value="InterPro"/>
</dbReference>
<evidence type="ECO:0000256" key="7">
    <source>
        <dbReference type="ARBA" id="ARBA00022729"/>
    </source>
</evidence>
<evidence type="ECO:0000256" key="8">
    <source>
        <dbReference type="ARBA" id="ARBA00023004"/>
    </source>
</evidence>
<evidence type="ECO:0000313" key="19">
    <source>
        <dbReference type="EMBL" id="QGY44277.1"/>
    </source>
</evidence>
<dbReference type="PANTHER" id="PTHR32552:SF68">
    <property type="entry name" value="FERRICHROME OUTER MEMBRANE TRANSPORTER_PHAGE RECEPTOR"/>
    <property type="match status" value="1"/>
</dbReference>
<keyword evidence="5" id="KW-0410">Iron transport</keyword>
<proteinExistence type="inferred from homology"/>
<dbReference type="InterPro" id="IPR000531">
    <property type="entry name" value="Beta-barrel_TonB"/>
</dbReference>
<dbReference type="GO" id="GO:0009279">
    <property type="term" value="C:cell outer membrane"/>
    <property type="evidence" value="ECO:0007669"/>
    <property type="project" value="UniProtKB-SubCell"/>
</dbReference>
<reference evidence="19 20" key="1">
    <citation type="submission" date="2019-11" db="EMBL/GenBank/DDBJ databases">
        <authorList>
            <person name="Zheng R.K."/>
            <person name="Sun C.M."/>
        </authorList>
    </citation>
    <scope>NUCLEOTIDE SEQUENCE [LARGE SCALE GENOMIC DNA]</scope>
    <source>
        <strain evidence="19 20">WC007</strain>
    </source>
</reference>
<dbReference type="InterPro" id="IPR039426">
    <property type="entry name" value="TonB-dep_rcpt-like"/>
</dbReference>
<keyword evidence="11 14" id="KW-0472">Membrane</keyword>
<dbReference type="InterPro" id="IPR036942">
    <property type="entry name" value="Beta-barrel_TonB_sf"/>
</dbReference>
<keyword evidence="12 19" id="KW-0675">Receptor</keyword>
<dbReference type="Gene3D" id="2.170.130.10">
    <property type="entry name" value="TonB-dependent receptor, plug domain"/>
    <property type="match status" value="1"/>
</dbReference>
<evidence type="ECO:0000256" key="11">
    <source>
        <dbReference type="ARBA" id="ARBA00023136"/>
    </source>
</evidence>
<evidence type="ECO:0000256" key="4">
    <source>
        <dbReference type="ARBA" id="ARBA00022452"/>
    </source>
</evidence>
<dbReference type="RefSeq" id="WP_158866209.1">
    <property type="nucleotide sequence ID" value="NZ_CP046401.1"/>
</dbReference>
<dbReference type="SUPFAM" id="SSF56935">
    <property type="entry name" value="Porins"/>
    <property type="match status" value="1"/>
</dbReference>
<dbReference type="AlphaFoldDB" id="A0A6I6JW09"/>
<comment type="similarity">
    <text evidence="2 14 15">Belongs to the TonB-dependent receptor family.</text>
</comment>
<name>A0A6I6JW09_9BACT</name>
<dbReference type="InterPro" id="IPR010105">
    <property type="entry name" value="TonB_sidphr_rcpt"/>
</dbReference>
<dbReference type="Gene3D" id="2.60.40.1120">
    <property type="entry name" value="Carboxypeptidase-like, regulatory domain"/>
    <property type="match status" value="1"/>
</dbReference>
<keyword evidence="4 14" id="KW-1134">Transmembrane beta strand</keyword>
<feature type="domain" description="TonB-dependent receptor plug" evidence="18">
    <location>
        <begin position="135"/>
        <end position="231"/>
    </location>
</feature>
<feature type="chain" id="PRO_5026210851" evidence="16">
    <location>
        <begin position="20"/>
        <end position="783"/>
    </location>
</feature>
<feature type="signal peptide" evidence="16">
    <location>
        <begin position="1"/>
        <end position="19"/>
    </location>
</feature>
<dbReference type="PROSITE" id="PS52016">
    <property type="entry name" value="TONB_DEPENDENT_REC_3"/>
    <property type="match status" value="1"/>
</dbReference>
<dbReference type="Pfam" id="PF00593">
    <property type="entry name" value="TonB_dep_Rec_b-barrel"/>
    <property type="match status" value="1"/>
</dbReference>
<evidence type="ECO:0000256" key="5">
    <source>
        <dbReference type="ARBA" id="ARBA00022496"/>
    </source>
</evidence>
<keyword evidence="3 14" id="KW-0813">Transport</keyword>
<comment type="subcellular location">
    <subcellularLocation>
        <location evidence="1 14">Cell outer membrane</location>
        <topology evidence="1 14">Multi-pass membrane protein</topology>
    </subcellularLocation>
</comment>
<evidence type="ECO:0000256" key="14">
    <source>
        <dbReference type="PROSITE-ProRule" id="PRU01360"/>
    </source>
</evidence>
<dbReference type="GO" id="GO:0015344">
    <property type="term" value="F:siderophore uptake transmembrane transporter activity"/>
    <property type="evidence" value="ECO:0007669"/>
    <property type="project" value="TreeGrafter"/>
</dbReference>
<evidence type="ECO:0000256" key="1">
    <source>
        <dbReference type="ARBA" id="ARBA00004571"/>
    </source>
</evidence>
<evidence type="ECO:0000256" key="13">
    <source>
        <dbReference type="ARBA" id="ARBA00023237"/>
    </source>
</evidence>
<dbReference type="PANTHER" id="PTHR32552">
    <property type="entry name" value="FERRICHROME IRON RECEPTOR-RELATED"/>
    <property type="match status" value="1"/>
</dbReference>
<gene>
    <name evidence="19" type="ORF">GM418_11605</name>
</gene>
<dbReference type="Gene3D" id="2.40.170.20">
    <property type="entry name" value="TonB-dependent receptor, beta-barrel domain"/>
    <property type="match status" value="1"/>
</dbReference>
<evidence type="ECO:0000256" key="3">
    <source>
        <dbReference type="ARBA" id="ARBA00022448"/>
    </source>
</evidence>
<organism evidence="19 20">
    <name type="scientific">Maribellus comscasis</name>
    <dbReference type="NCBI Taxonomy" id="2681766"/>
    <lineage>
        <taxon>Bacteria</taxon>
        <taxon>Pseudomonadati</taxon>
        <taxon>Bacteroidota</taxon>
        <taxon>Bacteroidia</taxon>
        <taxon>Marinilabiliales</taxon>
        <taxon>Prolixibacteraceae</taxon>
        <taxon>Maribellus</taxon>
    </lineage>
</organism>
<keyword evidence="20" id="KW-1185">Reference proteome</keyword>
<evidence type="ECO:0000256" key="16">
    <source>
        <dbReference type="SAM" id="SignalP"/>
    </source>
</evidence>
<dbReference type="Pfam" id="PF07715">
    <property type="entry name" value="Plug"/>
    <property type="match status" value="1"/>
</dbReference>
<dbReference type="SUPFAM" id="SSF49452">
    <property type="entry name" value="Starch-binding domain-like"/>
    <property type="match status" value="1"/>
</dbReference>
<dbReference type="KEGG" id="mcos:GM418_11605"/>
<evidence type="ECO:0000256" key="15">
    <source>
        <dbReference type="RuleBase" id="RU003357"/>
    </source>
</evidence>
<feature type="domain" description="TonB-dependent receptor-like beta-barrel" evidence="17">
    <location>
        <begin position="350"/>
        <end position="750"/>
    </location>
</feature>
<sequence>MKKLFNLLLLLNIVTSLYAQKGRISGKVIIPEENKGSAVNIGIIGTAKGTITSPGGFYEITGITPGKYILEVSFVGLKSEQQNIEVFAGEETIVPDIVMKKAEQEISEVRVVGDNSTNYRALVSSDALKMKTPLLQIPQNIQVITKGLLDDQQAVDMLENVTRNTSGAMMIEHWGTFARINMRGFKLPAFRNGFNVDLPWGPLTEDISLVDRIEFVKGPAGFMLSSGEPGGLYNVVTKKPQLNQMNEVSLLYGSFNTLRATADMNGKLNDNGRLLYRLNIMGLTKRAHRDYEYNKRYSIAPSLKYIINDRTTLTAEYIYQHSELLVVGSAYVFSPEGMGTLPRDYTLAEPNIDPTNMREHNAFLTFTRELSDNWDFTAKVSYLDYKISGSSLWADSVTTAGIYRSIGIWDAISFAEQGQVYVNGTAETGPVSHTILAGLDIGNKEYYADWFQSGPLAGPDNPLTYDNPVHYVPSSVMPVWDRTQSIRKRAFGSYYANQSQSYTALYVQDELGFFNNRLLLTLAGRYTSFNSSSYGAGTSDNVFTSRAGANFTVDKKTSVYALYDQSFIPQSGTTKNGNPFEPVRGNDIEFGIKRNWADNNWSSALTFYVITKENVLTTDPSDINFSIQLGEAQSKGLEFDVQGEITEGLQLILNYSNTNVEITEDTDPNVVGTRLAGHARHMTNGWLKYKFSNPALNGFGLALGYQYLVDRSSWTWSAENKSEMPDYFRLDGALSWEDKQYSIGLNVYNLLDEYLYSGSAYANYYYWQTEPGVNFRLNVRYRF</sequence>
<keyword evidence="9" id="KW-0406">Ion transport</keyword>
<protein>
    <submittedName>
        <fullName evidence="19">TonB-dependent siderophore receptor</fullName>
    </submittedName>
</protein>
<keyword evidence="8" id="KW-0408">Iron</keyword>
<dbReference type="InterPro" id="IPR013784">
    <property type="entry name" value="Carb-bd-like_fold"/>
</dbReference>
<dbReference type="InterPro" id="IPR012910">
    <property type="entry name" value="Plug_dom"/>
</dbReference>
<evidence type="ECO:0000313" key="20">
    <source>
        <dbReference type="Proteomes" id="UP000428260"/>
    </source>
</evidence>
<evidence type="ECO:0000256" key="10">
    <source>
        <dbReference type="ARBA" id="ARBA00023077"/>
    </source>
</evidence>
<keyword evidence="10 15" id="KW-0798">TonB box</keyword>
<evidence type="ECO:0000259" key="17">
    <source>
        <dbReference type="Pfam" id="PF00593"/>
    </source>
</evidence>
<dbReference type="GO" id="GO:0030246">
    <property type="term" value="F:carbohydrate binding"/>
    <property type="evidence" value="ECO:0007669"/>
    <property type="project" value="InterPro"/>
</dbReference>